<dbReference type="PRINTS" id="PR00409">
    <property type="entry name" value="PHDIOXRDTASE"/>
</dbReference>
<dbReference type="InterPro" id="IPR012675">
    <property type="entry name" value="Beta-grasp_dom_sf"/>
</dbReference>
<keyword evidence="1" id="KW-0285">Flavoprotein</keyword>
<dbReference type="InterPro" id="IPR011576">
    <property type="entry name" value="Pyridox_Oxase_N"/>
</dbReference>
<dbReference type="SUPFAM" id="SSF63380">
    <property type="entry name" value="Riboflavin synthase domain-like"/>
    <property type="match status" value="1"/>
</dbReference>
<dbReference type="InterPro" id="IPR017927">
    <property type="entry name" value="FAD-bd_FR_type"/>
</dbReference>
<dbReference type="InterPro" id="IPR017938">
    <property type="entry name" value="Riboflavin_synthase-like_b-brl"/>
</dbReference>
<dbReference type="SUPFAM" id="SSF54292">
    <property type="entry name" value="2Fe-2S ferredoxin-like"/>
    <property type="match status" value="1"/>
</dbReference>
<evidence type="ECO:0000256" key="1">
    <source>
        <dbReference type="ARBA" id="ARBA00022630"/>
    </source>
</evidence>
<proteinExistence type="predicted"/>
<keyword evidence="4" id="KW-0560">Oxidoreductase</keyword>
<dbReference type="InterPro" id="IPR006058">
    <property type="entry name" value="2Fe2S_fd_BS"/>
</dbReference>
<keyword evidence="10" id="KW-1185">Reference proteome</keyword>
<dbReference type="GO" id="GO:0016491">
    <property type="term" value="F:oxidoreductase activity"/>
    <property type="evidence" value="ECO:0007669"/>
    <property type="project" value="UniProtKB-KW"/>
</dbReference>
<dbReference type="CDD" id="cd00207">
    <property type="entry name" value="fer2"/>
    <property type="match status" value="1"/>
</dbReference>
<evidence type="ECO:0000256" key="6">
    <source>
        <dbReference type="ARBA" id="ARBA00023014"/>
    </source>
</evidence>
<accession>A0A286G953</accession>
<dbReference type="OrthoDB" id="9792185at2"/>
<organism evidence="9 10">
    <name type="scientific">Caenispirillum bisanense</name>
    <dbReference type="NCBI Taxonomy" id="414052"/>
    <lineage>
        <taxon>Bacteria</taxon>
        <taxon>Pseudomonadati</taxon>
        <taxon>Pseudomonadota</taxon>
        <taxon>Alphaproteobacteria</taxon>
        <taxon>Rhodospirillales</taxon>
        <taxon>Novispirillaceae</taxon>
        <taxon>Caenispirillum</taxon>
    </lineage>
</organism>
<dbReference type="InterPro" id="IPR036010">
    <property type="entry name" value="2Fe-2S_ferredoxin-like_sf"/>
</dbReference>
<evidence type="ECO:0000256" key="2">
    <source>
        <dbReference type="ARBA" id="ARBA00022714"/>
    </source>
</evidence>
<dbReference type="EMBL" id="OCNJ01000002">
    <property type="protein sequence ID" value="SOD91659.1"/>
    <property type="molecule type" value="Genomic_DNA"/>
</dbReference>
<dbReference type="Pfam" id="PF01243">
    <property type="entry name" value="PNPOx_N"/>
    <property type="match status" value="1"/>
</dbReference>
<evidence type="ECO:0000256" key="3">
    <source>
        <dbReference type="ARBA" id="ARBA00022723"/>
    </source>
</evidence>
<dbReference type="Gene3D" id="3.10.20.30">
    <property type="match status" value="1"/>
</dbReference>
<dbReference type="GO" id="GO:0051537">
    <property type="term" value="F:2 iron, 2 sulfur cluster binding"/>
    <property type="evidence" value="ECO:0007669"/>
    <property type="project" value="UniProtKB-KW"/>
</dbReference>
<evidence type="ECO:0000313" key="9">
    <source>
        <dbReference type="EMBL" id="SOD91659.1"/>
    </source>
</evidence>
<dbReference type="Proteomes" id="UP000219621">
    <property type="component" value="Unassembled WGS sequence"/>
</dbReference>
<sequence>MARAFADITFTPSVKAAQARYGSRAANEGFERAADRGAVLTAREAEFIAARDGFYQATVGETGWPYVQFRGGPPGFLKVLDERTLGYADFRGNVQYISTGNIEADGRVALILMDYANRRRLKIWARARIVHESDDRALLARLEIPTYRARVERAVVLTVEALDWNCPQHITPRFTAEETAALVAPLRRQLADAEAEAAALRAQGTAPPPRLGSGPLELVISGIRQVTPRIRTYELQAPDGGRLPTWTPGAHLAVPVRLPDGTEATRPYSLTGDPADRHRYRIAVQREDGGRGGSVAVHRDYGLGTVLHCGRPANRFPLHDDARPTVLVAGGIGITPLRAMAAALLEAGRPFTLHYATRDPAGMAMLRDLEARLGDRLRRYGALDPASRRLDVGAVLAAAPADAVVYACGPASLLAAVHEHAAACGIPPERVRSERFAASEPAGVDGPLSVHLVRSGRSVAVPAGQSILDALAAAGIETAAQCRVGTCGTCATKVLDGVPDHRDDALTAAERTQAGLMCPCVSWAVGDALTLDL</sequence>
<dbReference type="PANTHER" id="PTHR47354:SF1">
    <property type="entry name" value="CARNITINE MONOOXYGENASE REDUCTASE SUBUNIT"/>
    <property type="match status" value="1"/>
</dbReference>
<dbReference type="SUPFAM" id="SSF50475">
    <property type="entry name" value="FMN-binding split barrel"/>
    <property type="match status" value="1"/>
</dbReference>
<keyword evidence="5" id="KW-0408">Iron</keyword>
<dbReference type="InterPro" id="IPR012349">
    <property type="entry name" value="Split_barrel_FMN-bd"/>
</dbReference>
<evidence type="ECO:0000256" key="4">
    <source>
        <dbReference type="ARBA" id="ARBA00023002"/>
    </source>
</evidence>
<dbReference type="SUPFAM" id="SSF52343">
    <property type="entry name" value="Ferredoxin reductase-like, C-terminal NADP-linked domain"/>
    <property type="match status" value="1"/>
</dbReference>
<gene>
    <name evidence="9" type="ORF">SAMN05421508_10242</name>
</gene>
<dbReference type="InterPro" id="IPR001041">
    <property type="entry name" value="2Fe-2S_ferredoxin-type"/>
</dbReference>
<dbReference type="InterPro" id="IPR050415">
    <property type="entry name" value="MRET"/>
</dbReference>
<protein>
    <recommendedName>
        <fullName evidence="11">Ferredoxin-NADP reductase</fullName>
    </recommendedName>
</protein>
<feature type="domain" description="FAD-binding FR-type" evidence="8">
    <location>
        <begin position="213"/>
        <end position="319"/>
    </location>
</feature>
<keyword evidence="3" id="KW-0479">Metal-binding</keyword>
<dbReference type="PROSITE" id="PS00197">
    <property type="entry name" value="2FE2S_FER_1"/>
    <property type="match status" value="1"/>
</dbReference>
<dbReference type="PROSITE" id="PS51085">
    <property type="entry name" value="2FE2S_FER_2"/>
    <property type="match status" value="1"/>
</dbReference>
<keyword evidence="2" id="KW-0001">2Fe-2S</keyword>
<name>A0A286G953_9PROT</name>
<dbReference type="Gene3D" id="2.40.30.10">
    <property type="entry name" value="Translation factors"/>
    <property type="match status" value="1"/>
</dbReference>
<evidence type="ECO:0000256" key="5">
    <source>
        <dbReference type="ARBA" id="ARBA00023004"/>
    </source>
</evidence>
<evidence type="ECO:0000259" key="7">
    <source>
        <dbReference type="PROSITE" id="PS51085"/>
    </source>
</evidence>
<dbReference type="Gene3D" id="3.40.50.80">
    <property type="entry name" value="Nucleotide-binding domain of ferredoxin-NADP reductase (FNR) module"/>
    <property type="match status" value="1"/>
</dbReference>
<feature type="domain" description="2Fe-2S ferredoxin-type" evidence="7">
    <location>
        <begin position="448"/>
        <end position="533"/>
    </location>
</feature>
<dbReference type="Gene3D" id="2.30.110.10">
    <property type="entry name" value="Electron Transport, Fmn-binding Protein, Chain A"/>
    <property type="match status" value="1"/>
</dbReference>
<reference evidence="9 10" key="1">
    <citation type="submission" date="2017-09" db="EMBL/GenBank/DDBJ databases">
        <authorList>
            <person name="Ehlers B."/>
            <person name="Leendertz F.H."/>
        </authorList>
    </citation>
    <scope>NUCLEOTIDE SEQUENCE [LARGE SCALE GENOMIC DNA]</scope>
    <source>
        <strain evidence="9 10">USBA 140</strain>
    </source>
</reference>
<evidence type="ECO:0000259" key="8">
    <source>
        <dbReference type="PROSITE" id="PS51384"/>
    </source>
</evidence>
<dbReference type="GO" id="GO:0046872">
    <property type="term" value="F:metal ion binding"/>
    <property type="evidence" value="ECO:0007669"/>
    <property type="project" value="UniProtKB-KW"/>
</dbReference>
<keyword evidence="6" id="KW-0411">Iron-sulfur</keyword>
<evidence type="ECO:0000313" key="10">
    <source>
        <dbReference type="Proteomes" id="UP000219621"/>
    </source>
</evidence>
<evidence type="ECO:0008006" key="11">
    <source>
        <dbReference type="Google" id="ProtNLM"/>
    </source>
</evidence>
<dbReference type="PANTHER" id="PTHR47354">
    <property type="entry name" value="NADH OXIDOREDUCTASE HCR"/>
    <property type="match status" value="1"/>
</dbReference>
<dbReference type="PROSITE" id="PS51384">
    <property type="entry name" value="FAD_FR"/>
    <property type="match status" value="1"/>
</dbReference>
<dbReference type="InterPro" id="IPR039261">
    <property type="entry name" value="FNR_nucleotide-bd"/>
</dbReference>
<dbReference type="RefSeq" id="WP_097277833.1">
    <property type="nucleotide sequence ID" value="NZ_OCNJ01000002.1"/>
</dbReference>
<dbReference type="AlphaFoldDB" id="A0A286G953"/>
<dbReference type="CDD" id="cd06185">
    <property type="entry name" value="PDR_like"/>
    <property type="match status" value="1"/>
</dbReference>
<dbReference type="Pfam" id="PF00111">
    <property type="entry name" value="Fer2"/>
    <property type="match status" value="1"/>
</dbReference>